<proteinExistence type="predicted"/>
<feature type="chain" id="PRO_5032653904" evidence="1">
    <location>
        <begin position="35"/>
        <end position="139"/>
    </location>
</feature>
<protein>
    <submittedName>
        <fullName evidence="2">Hemophore-related protein</fullName>
    </submittedName>
</protein>
<accession>A0A848L3J3</accession>
<name>A0A848L3J3_9ACTN</name>
<keyword evidence="1" id="KW-0732">Signal</keyword>
<feature type="signal peptide" evidence="1">
    <location>
        <begin position="1"/>
        <end position="34"/>
    </location>
</feature>
<comment type="caution">
    <text evidence="2">The sequence shown here is derived from an EMBL/GenBank/DDBJ whole genome shotgun (WGS) entry which is preliminary data.</text>
</comment>
<keyword evidence="3" id="KW-1185">Reference proteome</keyword>
<dbReference type="GO" id="GO:0020037">
    <property type="term" value="F:heme binding"/>
    <property type="evidence" value="ECO:0007669"/>
    <property type="project" value="InterPro"/>
</dbReference>
<dbReference type="RefSeq" id="WP_170197600.1">
    <property type="nucleotide sequence ID" value="NZ_JABBNB010000050.1"/>
</dbReference>
<dbReference type="AlphaFoldDB" id="A0A848L3J3"/>
<dbReference type="InterPro" id="IPR032407">
    <property type="entry name" value="MHB"/>
</dbReference>
<evidence type="ECO:0000256" key="1">
    <source>
        <dbReference type="SAM" id="SignalP"/>
    </source>
</evidence>
<evidence type="ECO:0000313" key="2">
    <source>
        <dbReference type="EMBL" id="NMO05097.1"/>
    </source>
</evidence>
<sequence>MTINTSALRRRLGVAVAGAGAAAVLMTGAGLASAAPNHMMPGPSHSAPRVAGTNCTVVQVERALAKEDPALWNKINATPMRKKHFEQWLLMTPQQRKDKRAEFRKAHPQWKNHHKKFTPAEKAKMKAVKDRVIATCSQF</sequence>
<dbReference type="Proteomes" id="UP000550729">
    <property type="component" value="Unassembled WGS sequence"/>
</dbReference>
<gene>
    <name evidence="2" type="ORF">HH308_28135</name>
</gene>
<reference evidence="2 3" key="1">
    <citation type="submission" date="2020-04" db="EMBL/GenBank/DDBJ databases">
        <title>Gordonia sp. nov. TBRC 11910.</title>
        <authorList>
            <person name="Suriyachadkun C."/>
        </authorList>
    </citation>
    <scope>NUCLEOTIDE SEQUENCE [LARGE SCALE GENOMIC DNA]</scope>
    <source>
        <strain evidence="2 3">TBRC 11910</strain>
    </source>
</reference>
<dbReference type="NCBIfam" id="TIGR04529">
    <property type="entry name" value="MTB_hemophore"/>
    <property type="match status" value="1"/>
</dbReference>
<organism evidence="2 3">
    <name type="scientific">Gordonia asplenii</name>
    <dbReference type="NCBI Taxonomy" id="2725283"/>
    <lineage>
        <taxon>Bacteria</taxon>
        <taxon>Bacillati</taxon>
        <taxon>Actinomycetota</taxon>
        <taxon>Actinomycetes</taxon>
        <taxon>Mycobacteriales</taxon>
        <taxon>Gordoniaceae</taxon>
        <taxon>Gordonia</taxon>
    </lineage>
</organism>
<dbReference type="EMBL" id="JABBNB010000050">
    <property type="protein sequence ID" value="NMO05097.1"/>
    <property type="molecule type" value="Genomic_DNA"/>
</dbReference>
<evidence type="ECO:0000313" key="3">
    <source>
        <dbReference type="Proteomes" id="UP000550729"/>
    </source>
</evidence>